<evidence type="ECO:0000313" key="6">
    <source>
        <dbReference type="Proteomes" id="UP000599109"/>
    </source>
</evidence>
<dbReference type="SUPFAM" id="SSF53850">
    <property type="entry name" value="Periplasmic binding protein-like II"/>
    <property type="match status" value="1"/>
</dbReference>
<sequence>MRCPPLHSLPWRSCAARLGRMTLLAAFLLGTAPLVSAQGKPSPSTGRQLSLENQARQGDFDQMVERRLIRVLVPPGRTLFFIDKGQERGITAENLRDFERHLNRKYGKQLGKRPLTVVLVPTTQDKLLAGVSQGVGDIAAGNITVTDERRKVLDFVAPKEGVKVRELIATGPKAPEIKSLDDLSGKTLHVRPSTSFAESVAALNQRFQAAGKAPAKVIPLPDALADEDKLEMLNAGVLDVVVVDDWLGRVWAQVLPKVRLRDDLVLRQEGAIGWGIRKNSPKLEAEIVDFFANYAKKQGTLDARVAQYFRRVKQIRNNSSGAEAKRFEDTLALFSKYGTRYKFDPLMLAAQGYQESQLRQEARSHVGAIGVMQVMPATGKELNVGDITTLEPNIHAGAKYMDQLMTRHFPDAKFSEADRSLFAFAAYNAGPGNIGKMRKEAAKRGLDQDKWFNNVEVVTAEKIGIETTTYVRNIYKYYVAYRLLEDARSAPVAGNASGAKK</sequence>
<accession>A0A936Z2M4</accession>
<dbReference type="AlphaFoldDB" id="A0A936Z2M4"/>
<dbReference type="EMBL" id="JAEQNE010000006">
    <property type="protein sequence ID" value="MBL0393613.1"/>
    <property type="molecule type" value="Genomic_DNA"/>
</dbReference>
<dbReference type="InterPro" id="IPR001638">
    <property type="entry name" value="Solute-binding_3/MltF_N"/>
</dbReference>
<keyword evidence="2" id="KW-0732">Signal</keyword>
<dbReference type="Gene3D" id="1.10.530.10">
    <property type="match status" value="1"/>
</dbReference>
<feature type="domain" description="Solute-binding protein family 3/N-terminal" evidence="4">
    <location>
        <begin position="68"/>
        <end position="312"/>
    </location>
</feature>
<evidence type="ECO:0000313" key="5">
    <source>
        <dbReference type="EMBL" id="MBL0393613.1"/>
    </source>
</evidence>
<keyword evidence="3" id="KW-0998">Cell outer membrane</keyword>
<evidence type="ECO:0000256" key="2">
    <source>
        <dbReference type="ARBA" id="ARBA00022729"/>
    </source>
</evidence>
<protein>
    <submittedName>
        <fullName evidence="5">Transporter substrate-binding domain-containing protein</fullName>
    </submittedName>
</protein>
<dbReference type="CDD" id="cd13403">
    <property type="entry name" value="MLTF-like"/>
    <property type="match status" value="1"/>
</dbReference>
<dbReference type="Pfam" id="PF00497">
    <property type="entry name" value="SBP_bac_3"/>
    <property type="match status" value="1"/>
</dbReference>
<dbReference type="PANTHER" id="PTHR35936">
    <property type="entry name" value="MEMBRANE-BOUND LYTIC MUREIN TRANSGLYCOSYLASE F"/>
    <property type="match status" value="1"/>
</dbReference>
<name>A0A936Z2M4_9BURK</name>
<gene>
    <name evidence="5" type="ORF">JJ685_20925</name>
</gene>
<evidence type="ECO:0000259" key="4">
    <source>
        <dbReference type="SMART" id="SM00062"/>
    </source>
</evidence>
<keyword evidence="3" id="KW-0472">Membrane</keyword>
<organism evidence="5 6">
    <name type="scientific">Ramlibacter monticola</name>
    <dbReference type="NCBI Taxonomy" id="1926872"/>
    <lineage>
        <taxon>Bacteria</taxon>
        <taxon>Pseudomonadati</taxon>
        <taxon>Pseudomonadota</taxon>
        <taxon>Betaproteobacteria</taxon>
        <taxon>Burkholderiales</taxon>
        <taxon>Comamonadaceae</taxon>
        <taxon>Ramlibacter</taxon>
    </lineage>
</organism>
<dbReference type="CDD" id="cd01009">
    <property type="entry name" value="PBP2_YfhD_N"/>
    <property type="match status" value="1"/>
</dbReference>
<dbReference type="SUPFAM" id="SSF53955">
    <property type="entry name" value="Lysozyme-like"/>
    <property type="match status" value="1"/>
</dbReference>
<comment type="caution">
    <text evidence="5">The sequence shown here is derived from an EMBL/GenBank/DDBJ whole genome shotgun (WGS) entry which is preliminary data.</text>
</comment>
<dbReference type="InterPro" id="IPR023346">
    <property type="entry name" value="Lysozyme-like_dom_sf"/>
</dbReference>
<evidence type="ECO:0000256" key="3">
    <source>
        <dbReference type="ARBA" id="ARBA00023237"/>
    </source>
</evidence>
<keyword evidence="6" id="KW-1185">Reference proteome</keyword>
<dbReference type="Gene3D" id="3.40.190.10">
    <property type="entry name" value="Periplasmic binding protein-like II"/>
    <property type="match status" value="2"/>
</dbReference>
<evidence type="ECO:0000256" key="1">
    <source>
        <dbReference type="ARBA" id="ARBA00004339"/>
    </source>
</evidence>
<dbReference type="SMART" id="SM00062">
    <property type="entry name" value="PBPb"/>
    <property type="match status" value="1"/>
</dbReference>
<dbReference type="Pfam" id="PF01464">
    <property type="entry name" value="SLT"/>
    <property type="match status" value="1"/>
</dbReference>
<reference evidence="5 6" key="1">
    <citation type="journal article" date="2017" name="Int. J. Syst. Evol. Microbiol.">
        <title>Ramlibacter monticola sp. nov., isolated from forest soil.</title>
        <authorList>
            <person name="Chaudhary D.K."/>
            <person name="Kim J."/>
        </authorList>
    </citation>
    <scope>NUCLEOTIDE SEQUENCE [LARGE SCALE GENOMIC DNA]</scope>
    <source>
        <strain evidence="5 6">KACC 19175</strain>
    </source>
</reference>
<comment type="subcellular location">
    <subcellularLocation>
        <location evidence="1">Cell outer membrane</location>
        <topology evidence="1">Peripheral membrane protein</topology>
    </subcellularLocation>
</comment>
<proteinExistence type="predicted"/>
<dbReference type="Proteomes" id="UP000599109">
    <property type="component" value="Unassembled WGS sequence"/>
</dbReference>
<dbReference type="GO" id="GO:0009279">
    <property type="term" value="C:cell outer membrane"/>
    <property type="evidence" value="ECO:0007669"/>
    <property type="project" value="UniProtKB-SubCell"/>
</dbReference>
<dbReference type="InterPro" id="IPR008258">
    <property type="entry name" value="Transglycosylase_SLT_dom_1"/>
</dbReference>